<sequence>MAPTPPTVLSLKQSFLTTQTRLLSQPLAPTRAWLSSNSNSNNNNNDDDDDEPPLPEKAIDDALFKLNHRLQQHARRVYPPQATRHVAEQIDQLYWNAAAQATDGARGGDADSDADGEGEGVRPGADLANPDVIATLPLEWEEDGSTSQQQPLEAKRYAELVGELRALAERKQQAVARVARLRRIRALLEPFSPSSRSGGDGSGGGDDDDGGDSGGGGGTLDAVQENLITRNGEIEAELSRMRMLLARVGGRVGQLKEQGRQARESSAGSLFSDRGEGVGDVDVEMEEQRKVGLLLERF</sequence>
<accession>G2Q796</accession>
<dbReference type="RefSeq" id="XP_003661252.1">
    <property type="nucleotide sequence ID" value="XM_003661204.1"/>
</dbReference>
<feature type="region of interest" description="Disordered" evidence="2">
    <location>
        <begin position="102"/>
        <end position="130"/>
    </location>
</feature>
<dbReference type="eggNOG" id="ENOG502S9QD">
    <property type="taxonomic scope" value="Eukaryota"/>
</dbReference>
<dbReference type="Proteomes" id="UP000007322">
    <property type="component" value="Chromosome 2"/>
</dbReference>
<feature type="coiled-coil region" evidence="1">
    <location>
        <begin position="157"/>
        <end position="184"/>
    </location>
</feature>
<name>G2Q796_THET4</name>
<evidence type="ECO:0008006" key="5">
    <source>
        <dbReference type="Google" id="ProtNLM"/>
    </source>
</evidence>
<proteinExistence type="predicted"/>
<gene>
    <name evidence="3" type="ORF">MYCTH_2300414</name>
</gene>
<keyword evidence="4" id="KW-1185">Reference proteome</keyword>
<evidence type="ECO:0000313" key="4">
    <source>
        <dbReference type="Proteomes" id="UP000007322"/>
    </source>
</evidence>
<dbReference type="PANTHER" id="PTHR42040">
    <property type="entry name" value="INNER KINETOCHORE SUBUNIT FTA4"/>
    <property type="match status" value="1"/>
</dbReference>
<dbReference type="EMBL" id="CP003003">
    <property type="protein sequence ID" value="AEO56007.1"/>
    <property type="molecule type" value="Genomic_DNA"/>
</dbReference>
<dbReference type="KEGG" id="mtm:MYCTH_2300414"/>
<feature type="region of interest" description="Disordered" evidence="2">
    <location>
        <begin position="32"/>
        <end position="56"/>
    </location>
</feature>
<dbReference type="HOGENOM" id="CLU_058478_0_0_1"/>
<feature type="region of interest" description="Disordered" evidence="2">
    <location>
        <begin position="191"/>
        <end position="221"/>
    </location>
</feature>
<dbReference type="PANTHER" id="PTHR42040:SF1">
    <property type="entry name" value="INNER KINETOCHORE SUBUNIT FTA4"/>
    <property type="match status" value="1"/>
</dbReference>
<dbReference type="STRING" id="573729.G2Q796"/>
<dbReference type="OrthoDB" id="21214at2759"/>
<feature type="region of interest" description="Disordered" evidence="2">
    <location>
        <begin position="255"/>
        <end position="283"/>
    </location>
</feature>
<evidence type="ECO:0000256" key="2">
    <source>
        <dbReference type="SAM" id="MobiDB-lite"/>
    </source>
</evidence>
<organism evidence="3 4">
    <name type="scientific">Thermothelomyces thermophilus (strain ATCC 42464 / BCRC 31852 / DSM 1799)</name>
    <name type="common">Sporotrichum thermophile</name>
    <dbReference type="NCBI Taxonomy" id="573729"/>
    <lineage>
        <taxon>Eukaryota</taxon>
        <taxon>Fungi</taxon>
        <taxon>Dikarya</taxon>
        <taxon>Ascomycota</taxon>
        <taxon>Pezizomycotina</taxon>
        <taxon>Sordariomycetes</taxon>
        <taxon>Sordariomycetidae</taxon>
        <taxon>Sordariales</taxon>
        <taxon>Chaetomiaceae</taxon>
        <taxon>Thermothelomyces</taxon>
    </lineage>
</organism>
<dbReference type="VEuPathDB" id="FungiDB:MYCTH_2300414"/>
<dbReference type="GO" id="GO:0031511">
    <property type="term" value="C:Mis6-Sim4 complex"/>
    <property type="evidence" value="ECO:0007669"/>
    <property type="project" value="InterPro"/>
</dbReference>
<dbReference type="GeneID" id="11511931"/>
<dbReference type="Pfam" id="PF13093">
    <property type="entry name" value="FTA4"/>
    <property type="match status" value="1"/>
</dbReference>
<dbReference type="AlphaFoldDB" id="G2Q796"/>
<evidence type="ECO:0000313" key="3">
    <source>
        <dbReference type="EMBL" id="AEO56007.1"/>
    </source>
</evidence>
<evidence type="ECO:0000256" key="1">
    <source>
        <dbReference type="SAM" id="Coils"/>
    </source>
</evidence>
<keyword evidence="1" id="KW-0175">Coiled coil</keyword>
<protein>
    <recommendedName>
        <fullName evidence="5">Kinetochore protein fta4</fullName>
    </recommendedName>
</protein>
<dbReference type="OMA" id="KQHNRIV"/>
<dbReference type="InParanoid" id="G2Q796"/>
<dbReference type="InterPro" id="IPR025207">
    <property type="entry name" value="Sim4_Fta4"/>
</dbReference>
<feature type="compositionally biased region" description="Low complexity" evidence="2">
    <location>
        <begin position="35"/>
        <end position="44"/>
    </location>
</feature>
<reference evidence="3 4" key="1">
    <citation type="journal article" date="2011" name="Nat. Biotechnol.">
        <title>Comparative genomic analysis of the thermophilic biomass-degrading fungi Myceliophthora thermophila and Thielavia terrestris.</title>
        <authorList>
            <person name="Berka R.M."/>
            <person name="Grigoriev I.V."/>
            <person name="Otillar R."/>
            <person name="Salamov A."/>
            <person name="Grimwood J."/>
            <person name="Reid I."/>
            <person name="Ishmael N."/>
            <person name="John T."/>
            <person name="Darmond C."/>
            <person name="Moisan M.-C."/>
            <person name="Henrissat B."/>
            <person name="Coutinho P.M."/>
            <person name="Lombard V."/>
            <person name="Natvig D.O."/>
            <person name="Lindquist E."/>
            <person name="Schmutz J."/>
            <person name="Lucas S."/>
            <person name="Harris P."/>
            <person name="Powlowski J."/>
            <person name="Bellemare A."/>
            <person name="Taylor D."/>
            <person name="Butler G."/>
            <person name="de Vries R.P."/>
            <person name="Allijn I.E."/>
            <person name="van den Brink J."/>
            <person name="Ushinsky S."/>
            <person name="Storms R."/>
            <person name="Powell A.J."/>
            <person name="Paulsen I.T."/>
            <person name="Elbourne L.D.H."/>
            <person name="Baker S.E."/>
            <person name="Magnuson J."/>
            <person name="LaBoissiere S."/>
            <person name="Clutterbuck A.J."/>
            <person name="Martinez D."/>
            <person name="Wogulis M."/>
            <person name="de Leon A.L."/>
            <person name="Rey M.W."/>
            <person name="Tsang A."/>
        </authorList>
    </citation>
    <scope>NUCLEOTIDE SEQUENCE [LARGE SCALE GENOMIC DNA]</scope>
    <source>
        <strain evidence="4">ATCC 42464 / BCRC 31852 / DSM 1799</strain>
    </source>
</reference>